<reference evidence="1" key="2">
    <citation type="submission" date="2020-05" db="UniProtKB">
        <authorList>
            <consortium name="EnsemblMetazoa"/>
        </authorList>
    </citation>
    <scope>IDENTIFICATION</scope>
    <source>
        <strain evidence="1">Epiroticus2</strain>
    </source>
</reference>
<dbReference type="Gene3D" id="3.30.420.10">
    <property type="entry name" value="Ribonuclease H-like superfamily/Ribonuclease H"/>
    <property type="match status" value="1"/>
</dbReference>
<dbReference type="GO" id="GO:0003676">
    <property type="term" value="F:nucleic acid binding"/>
    <property type="evidence" value="ECO:0007669"/>
    <property type="project" value="InterPro"/>
</dbReference>
<evidence type="ECO:0000313" key="1">
    <source>
        <dbReference type="EnsemblMetazoa" id="AEPI011559-PA"/>
    </source>
</evidence>
<dbReference type="InterPro" id="IPR036397">
    <property type="entry name" value="RNaseH_sf"/>
</dbReference>
<accession>A0A182PX72</accession>
<keyword evidence="2" id="KW-1185">Reference proteome</keyword>
<organism evidence="1 2">
    <name type="scientific">Anopheles epiroticus</name>
    <dbReference type="NCBI Taxonomy" id="199890"/>
    <lineage>
        <taxon>Eukaryota</taxon>
        <taxon>Metazoa</taxon>
        <taxon>Ecdysozoa</taxon>
        <taxon>Arthropoda</taxon>
        <taxon>Hexapoda</taxon>
        <taxon>Insecta</taxon>
        <taxon>Pterygota</taxon>
        <taxon>Neoptera</taxon>
        <taxon>Endopterygota</taxon>
        <taxon>Diptera</taxon>
        <taxon>Nematocera</taxon>
        <taxon>Culicoidea</taxon>
        <taxon>Culicidae</taxon>
        <taxon>Anophelinae</taxon>
        <taxon>Anopheles</taxon>
    </lineage>
</organism>
<dbReference type="Proteomes" id="UP000075885">
    <property type="component" value="Unassembled WGS sequence"/>
</dbReference>
<protein>
    <submittedName>
        <fullName evidence="1">Uncharacterized protein</fullName>
    </submittedName>
</protein>
<sequence length="182" mass="20827">MTKKYKNSKTLSKFGTDRLKFSNSNRRTIQKGGVWKGTRIEPDCSSGRRPIPVSASGPWRETLAWPRATRYASYKRRTGQLITANTREKRLANTKRLLSWLKHSAQPGTLWLYSDEKNFCQDQKHNVQNHRLLAYCAADVPRVPQTQFPQTVMVFGCVSSEGDVMPPHIFPQSLRLNADGYI</sequence>
<reference evidence="2" key="1">
    <citation type="submission" date="2013-03" db="EMBL/GenBank/DDBJ databases">
        <title>The Genome Sequence of Anopheles epiroticus epiroticus2.</title>
        <authorList>
            <consortium name="The Broad Institute Genomics Platform"/>
            <person name="Neafsey D.E."/>
            <person name="Howell P."/>
            <person name="Walker B."/>
            <person name="Young S.K."/>
            <person name="Zeng Q."/>
            <person name="Gargeya S."/>
            <person name="Fitzgerald M."/>
            <person name="Haas B."/>
            <person name="Abouelleil A."/>
            <person name="Allen A.W."/>
            <person name="Alvarado L."/>
            <person name="Arachchi H.M."/>
            <person name="Berlin A.M."/>
            <person name="Chapman S.B."/>
            <person name="Gainer-Dewar J."/>
            <person name="Goldberg J."/>
            <person name="Griggs A."/>
            <person name="Gujja S."/>
            <person name="Hansen M."/>
            <person name="Howarth C."/>
            <person name="Imamovic A."/>
            <person name="Ireland A."/>
            <person name="Larimer J."/>
            <person name="McCowan C."/>
            <person name="Murphy C."/>
            <person name="Pearson M."/>
            <person name="Poon T.W."/>
            <person name="Priest M."/>
            <person name="Roberts A."/>
            <person name="Saif S."/>
            <person name="Shea T."/>
            <person name="Sisk P."/>
            <person name="Sykes S."/>
            <person name="Wortman J."/>
            <person name="Nusbaum C."/>
            <person name="Birren B."/>
        </authorList>
    </citation>
    <scope>NUCLEOTIDE SEQUENCE [LARGE SCALE GENOMIC DNA]</scope>
    <source>
        <strain evidence="2">Epiroticus2</strain>
    </source>
</reference>
<proteinExistence type="predicted"/>
<dbReference type="EnsemblMetazoa" id="AEPI011559-RA">
    <property type="protein sequence ID" value="AEPI011559-PA"/>
    <property type="gene ID" value="AEPI011559"/>
</dbReference>
<name>A0A182PX72_9DIPT</name>
<dbReference type="VEuPathDB" id="VectorBase:AEPI011559"/>
<evidence type="ECO:0000313" key="2">
    <source>
        <dbReference type="Proteomes" id="UP000075885"/>
    </source>
</evidence>
<dbReference type="AlphaFoldDB" id="A0A182PX72"/>